<dbReference type="Gene3D" id="1.10.287.110">
    <property type="entry name" value="DnaJ domain"/>
    <property type="match status" value="1"/>
</dbReference>
<evidence type="ECO:0000313" key="5">
    <source>
        <dbReference type="RefSeq" id="XP_072858993.1"/>
    </source>
</evidence>
<dbReference type="InterPro" id="IPR043183">
    <property type="entry name" value="DNJB2/6-like"/>
</dbReference>
<gene>
    <name evidence="5" type="primary">DNAJB6</name>
</gene>
<dbReference type="Pfam" id="PF00226">
    <property type="entry name" value="DnaJ"/>
    <property type="match status" value="1"/>
</dbReference>
<dbReference type="PRINTS" id="PR00625">
    <property type="entry name" value="JDOMAIN"/>
</dbReference>
<feature type="region of interest" description="Disordered" evidence="2">
    <location>
        <begin position="297"/>
        <end position="344"/>
    </location>
</feature>
<evidence type="ECO:0000313" key="4">
    <source>
        <dbReference type="Proteomes" id="UP001652642"/>
    </source>
</evidence>
<dbReference type="InterPro" id="IPR036869">
    <property type="entry name" value="J_dom_sf"/>
</dbReference>
<dbReference type="SMART" id="SM00271">
    <property type="entry name" value="DnaJ"/>
    <property type="match status" value="1"/>
</dbReference>
<dbReference type="PROSITE" id="PS50076">
    <property type="entry name" value="DNAJ_2"/>
    <property type="match status" value="1"/>
</dbReference>
<dbReference type="PANTHER" id="PTHR45168:SF4">
    <property type="entry name" value="SIMILAR TO DNAJ HOMOLOG SUBFAMILY B MEMBER 6 (HEAT SHOCK PROTEIN J2) (HSJ-2) (MRJ) (MDJ4)"/>
    <property type="match status" value="1"/>
</dbReference>
<dbReference type="RefSeq" id="XP_072858993.1">
    <property type="nucleotide sequence ID" value="XM_073002892.1"/>
</dbReference>
<organism evidence="4 5">
    <name type="scientific">Pogona vitticeps</name>
    <name type="common">central bearded dragon</name>
    <dbReference type="NCBI Taxonomy" id="103695"/>
    <lineage>
        <taxon>Eukaryota</taxon>
        <taxon>Metazoa</taxon>
        <taxon>Chordata</taxon>
        <taxon>Craniata</taxon>
        <taxon>Vertebrata</taxon>
        <taxon>Euteleostomi</taxon>
        <taxon>Lepidosauria</taxon>
        <taxon>Squamata</taxon>
        <taxon>Bifurcata</taxon>
        <taxon>Unidentata</taxon>
        <taxon>Episquamata</taxon>
        <taxon>Toxicofera</taxon>
        <taxon>Iguania</taxon>
        <taxon>Acrodonta</taxon>
        <taxon>Agamidae</taxon>
        <taxon>Amphibolurinae</taxon>
        <taxon>Pogona</taxon>
    </lineage>
</organism>
<reference evidence="5" key="1">
    <citation type="submission" date="2025-08" db="UniProtKB">
        <authorList>
            <consortium name="RefSeq"/>
        </authorList>
    </citation>
    <scope>IDENTIFICATION</scope>
</reference>
<dbReference type="PROSITE" id="PS00636">
    <property type="entry name" value="DNAJ_1"/>
    <property type="match status" value="1"/>
</dbReference>
<sequence length="348" mass="38893">MVDYYEVLGVHRHASQEDIKKAYRKLALKWHPDKNPDNKEEAERQFKQVAEAYEVLSDAKKRDIYDKYGKEGLNGGGGSHFDGPFDYGFTFRNPEDVFREFFGGRDPFSFDFFEDPFEDFFGNRRGPRGNRNRGGGSFFSAFGGFPGFGGGFSSFDTGFTSFGSLGHGGLTSFSSTSFGGSGMGNFKSVSTSTKIVNGRKITTKRIVENGQERVEIEEDGLLKSLTINGVADDEALAEERRRRGQNALPFQPASVRSPKSMKPAAYAKHVFHCNSDEDDDLVMTNWESPVYSSGVHKGVDEQAVKKKERVKHKEQVKEEPLVTHASVKKDPDHSQKSESKKSRCCILI</sequence>
<dbReference type="Proteomes" id="UP001652642">
    <property type="component" value="Chromosome 6"/>
</dbReference>
<dbReference type="CDD" id="cd06257">
    <property type="entry name" value="DnaJ"/>
    <property type="match status" value="1"/>
</dbReference>
<feature type="domain" description="J" evidence="3">
    <location>
        <begin position="3"/>
        <end position="69"/>
    </location>
</feature>
<protein>
    <submittedName>
        <fullName evidence="5">DnaJ homolog subfamily B member 6 isoform X1</fullName>
    </submittedName>
</protein>
<name>A0ABM5GMZ5_9SAUR</name>
<proteinExistence type="predicted"/>
<dbReference type="GeneID" id="110071900"/>
<keyword evidence="1" id="KW-0143">Chaperone</keyword>
<keyword evidence="4" id="KW-1185">Reference proteome</keyword>
<feature type="region of interest" description="Disordered" evidence="2">
    <location>
        <begin position="241"/>
        <end position="261"/>
    </location>
</feature>
<dbReference type="InterPro" id="IPR018253">
    <property type="entry name" value="DnaJ_domain_CS"/>
</dbReference>
<feature type="compositionally biased region" description="Basic and acidic residues" evidence="2">
    <location>
        <begin position="297"/>
        <end position="341"/>
    </location>
</feature>
<evidence type="ECO:0000256" key="1">
    <source>
        <dbReference type="ARBA" id="ARBA00023186"/>
    </source>
</evidence>
<dbReference type="PANTHER" id="PTHR45168">
    <property type="entry name" value="DNAJ HOMOLOG SUBFAMILY B MEMBER 2"/>
    <property type="match status" value="1"/>
</dbReference>
<evidence type="ECO:0000259" key="3">
    <source>
        <dbReference type="PROSITE" id="PS50076"/>
    </source>
</evidence>
<dbReference type="InterPro" id="IPR001623">
    <property type="entry name" value="DnaJ_domain"/>
</dbReference>
<evidence type="ECO:0000256" key="2">
    <source>
        <dbReference type="SAM" id="MobiDB-lite"/>
    </source>
</evidence>
<dbReference type="SUPFAM" id="SSF46565">
    <property type="entry name" value="Chaperone J-domain"/>
    <property type="match status" value="1"/>
</dbReference>
<accession>A0ABM5GMZ5</accession>